<accession>K2QAN5</accession>
<feature type="transmembrane region" description="Helical" evidence="1">
    <location>
        <begin position="36"/>
        <end position="53"/>
    </location>
</feature>
<name>K2QAN5_9HYPH</name>
<evidence type="ECO:0000256" key="1">
    <source>
        <dbReference type="SAM" id="Phobius"/>
    </source>
</evidence>
<evidence type="ECO:0008006" key="4">
    <source>
        <dbReference type="Google" id="ProtNLM"/>
    </source>
</evidence>
<gene>
    <name evidence="2" type="ORF">QWE_15953</name>
</gene>
<dbReference type="PANTHER" id="PTHR38468:SF1">
    <property type="entry name" value="SLL0939 PROTEIN"/>
    <property type="match status" value="1"/>
</dbReference>
<comment type="caution">
    <text evidence="2">The sequence shown here is derived from an EMBL/GenBank/DDBJ whole genome shotgun (WGS) entry which is preliminary data.</text>
</comment>
<protein>
    <recommendedName>
        <fullName evidence="4">DUF1622 domain-containing protein</fullName>
    </recommendedName>
</protein>
<dbReference type="AlphaFoldDB" id="K2QAN5"/>
<dbReference type="PANTHER" id="PTHR38468">
    <property type="entry name" value="SLL0939 PROTEIN"/>
    <property type="match status" value="1"/>
</dbReference>
<organism evidence="2 3">
    <name type="scientific">Agrobacterium albertimagni AOL15</name>
    <dbReference type="NCBI Taxonomy" id="1156935"/>
    <lineage>
        <taxon>Bacteria</taxon>
        <taxon>Pseudomonadati</taxon>
        <taxon>Pseudomonadota</taxon>
        <taxon>Alphaproteobacteria</taxon>
        <taxon>Hyphomicrobiales</taxon>
        <taxon>Rhizobiaceae</taxon>
        <taxon>Rhizobium/Agrobacterium group</taxon>
        <taxon>Agrobacterium</taxon>
    </lineage>
</organism>
<dbReference type="STRING" id="1156935.QWE_15953"/>
<dbReference type="Proteomes" id="UP000007123">
    <property type="component" value="Unassembled WGS sequence"/>
</dbReference>
<proteinExistence type="predicted"/>
<reference evidence="2 3" key="1">
    <citation type="journal article" date="2012" name="J. Bacteriol.">
        <title>Draft Genome Sequence of Agrobacterium albertimagni Strain AOL15.</title>
        <authorList>
            <person name="Trimble W.L."/>
            <person name="Phung le T."/>
            <person name="Meyer F."/>
            <person name="Gilbert J.A."/>
            <person name="Silver S."/>
        </authorList>
    </citation>
    <scope>NUCLEOTIDE SEQUENCE [LARGE SCALE GENOMIC DNA]</scope>
    <source>
        <strain evidence="2 3">AOL15</strain>
    </source>
</reference>
<evidence type="ECO:0000313" key="2">
    <source>
        <dbReference type="EMBL" id="EKF58111.1"/>
    </source>
</evidence>
<keyword evidence="1" id="KW-0472">Membrane</keyword>
<keyword evidence="3" id="KW-1185">Reference proteome</keyword>
<dbReference type="Pfam" id="PF07784">
    <property type="entry name" value="DUF1622"/>
    <property type="match status" value="1"/>
</dbReference>
<sequence length="147" mass="15823">MWKPIGWGNVAPGSKGSRSHGFRQHHAHHHPGDRRVGVAVIVIGIAVSGFAYLKSPRGLNAYGDLRAGMGRAILLGLELMVAGDIINTVAVEPSLDSVLVLGVIVIIRTFLSLSLEVEISGRWPWQGERGTQSLHRGKTDGGEDEKM</sequence>
<dbReference type="InterPro" id="IPR012427">
    <property type="entry name" value="DUF1622"/>
</dbReference>
<keyword evidence="1" id="KW-1133">Transmembrane helix</keyword>
<keyword evidence="1" id="KW-0812">Transmembrane</keyword>
<evidence type="ECO:0000313" key="3">
    <source>
        <dbReference type="Proteomes" id="UP000007123"/>
    </source>
</evidence>
<dbReference type="EMBL" id="ALJF01000013">
    <property type="protein sequence ID" value="EKF58111.1"/>
    <property type="molecule type" value="Genomic_DNA"/>
</dbReference>
<dbReference type="PATRIC" id="fig|1156935.5.peg.3239"/>
<dbReference type="eggNOG" id="COG4828">
    <property type="taxonomic scope" value="Bacteria"/>
</dbReference>